<dbReference type="RefSeq" id="XP_043165986.1">
    <property type="nucleotide sequence ID" value="XM_043310051.1"/>
</dbReference>
<sequence>MYGMRAFTVVAVAAGAAAEASQQGQVMQHVHPQAVAPRDDCTNLPKLCTDPVLLRGYETTLTYLCPETKGPSTITVTTTHTTTLTVDLTSSMPVMATSDGQAPVIEEPTTTVTAMSTAHVTITKLVTKVAATPKLSALPPPTITWSFTAVLPSDVNPFGFLRKSSTTPPDVVSSSVSFVSAPPSSVSSSFEVFPSHAVSNSSSILSTSSAATSSWAGRRMPLFSNHTHIHAGGNFPTINLVRGAEDKPTETVATTAAVATEGKKGQAGDTQASFIALFFGVLAATFLI</sequence>
<reference evidence="2" key="1">
    <citation type="submission" date="2021-05" db="EMBL/GenBank/DDBJ databases">
        <authorList>
            <person name="Stam R."/>
        </authorList>
    </citation>
    <scope>NUCLEOTIDE SEQUENCE</scope>
    <source>
        <strain evidence="2">CS162</strain>
    </source>
</reference>
<evidence type="ECO:0000313" key="3">
    <source>
        <dbReference type="Proteomes" id="UP000676310"/>
    </source>
</evidence>
<organism evidence="2 3">
    <name type="scientific">Alternaria atra</name>
    <dbReference type="NCBI Taxonomy" id="119953"/>
    <lineage>
        <taxon>Eukaryota</taxon>
        <taxon>Fungi</taxon>
        <taxon>Dikarya</taxon>
        <taxon>Ascomycota</taxon>
        <taxon>Pezizomycotina</taxon>
        <taxon>Dothideomycetes</taxon>
        <taxon>Pleosporomycetidae</taxon>
        <taxon>Pleosporales</taxon>
        <taxon>Pleosporineae</taxon>
        <taxon>Pleosporaceae</taxon>
        <taxon>Alternaria</taxon>
        <taxon>Alternaria sect. Ulocladioides</taxon>
    </lineage>
</organism>
<evidence type="ECO:0000313" key="2">
    <source>
        <dbReference type="EMBL" id="CAG5149776.1"/>
    </source>
</evidence>
<dbReference type="AlphaFoldDB" id="A0A8J2MXA4"/>
<dbReference type="EMBL" id="CAJRGZ010000015">
    <property type="protein sequence ID" value="CAG5149776.1"/>
    <property type="molecule type" value="Genomic_DNA"/>
</dbReference>
<evidence type="ECO:0000256" key="1">
    <source>
        <dbReference type="SAM" id="SignalP"/>
    </source>
</evidence>
<feature type="signal peptide" evidence="1">
    <location>
        <begin position="1"/>
        <end position="18"/>
    </location>
</feature>
<name>A0A8J2MXA4_9PLEO</name>
<keyword evidence="1" id="KW-0732">Signal</keyword>
<keyword evidence="3" id="KW-1185">Reference proteome</keyword>
<comment type="caution">
    <text evidence="2">The sequence shown here is derived from an EMBL/GenBank/DDBJ whole genome shotgun (WGS) entry which is preliminary data.</text>
</comment>
<dbReference type="OrthoDB" id="3785310at2759"/>
<protein>
    <submittedName>
        <fullName evidence="2">Uncharacterized protein</fullName>
    </submittedName>
</protein>
<dbReference type="Proteomes" id="UP000676310">
    <property type="component" value="Unassembled WGS sequence"/>
</dbReference>
<proteinExistence type="predicted"/>
<gene>
    <name evidence="2" type="ORF">ALTATR162_LOCUS2445</name>
</gene>
<accession>A0A8J2MXA4</accession>
<dbReference type="GeneID" id="67013891"/>
<feature type="chain" id="PRO_5035231498" evidence="1">
    <location>
        <begin position="19"/>
        <end position="288"/>
    </location>
</feature>